<reference evidence="4" key="2">
    <citation type="journal article" date="2021" name="PeerJ">
        <title>Extensive microbial diversity within the chicken gut microbiome revealed by metagenomics and culture.</title>
        <authorList>
            <person name="Gilroy R."/>
            <person name="Ravi A."/>
            <person name="Getino M."/>
            <person name="Pursley I."/>
            <person name="Horton D.L."/>
            <person name="Alikhan N.F."/>
            <person name="Baker D."/>
            <person name="Gharbi K."/>
            <person name="Hall N."/>
            <person name="Watson M."/>
            <person name="Adriaenssens E.M."/>
            <person name="Foster-Nyarko E."/>
            <person name="Jarju S."/>
            <person name="Secka A."/>
            <person name="Antonio M."/>
            <person name="Oren A."/>
            <person name="Chaudhuri R.R."/>
            <person name="La Ragione R."/>
            <person name="Hildebrand F."/>
            <person name="Pallen M.J."/>
        </authorList>
    </citation>
    <scope>NUCLEOTIDE SEQUENCE</scope>
    <source>
        <strain evidence="4">ChiGjej1B1-24693</strain>
    </source>
</reference>
<organism evidence="4 5">
    <name type="scientific">Candidatus Avipropionibacterium avicola</name>
    <dbReference type="NCBI Taxonomy" id="2840701"/>
    <lineage>
        <taxon>Bacteria</taxon>
        <taxon>Bacillati</taxon>
        <taxon>Actinomycetota</taxon>
        <taxon>Actinomycetes</taxon>
        <taxon>Propionibacteriales</taxon>
        <taxon>Propionibacteriaceae</taxon>
        <taxon>Propionibacteriaceae incertae sedis</taxon>
        <taxon>Candidatus Avipropionibacterium</taxon>
    </lineage>
</organism>
<dbReference type="PANTHER" id="PTHR43818:SF11">
    <property type="entry name" value="BCDNA.GH03377"/>
    <property type="match status" value="1"/>
</dbReference>
<accession>A0A9D1GV52</accession>
<keyword evidence="1" id="KW-0560">Oxidoreductase</keyword>
<dbReference type="GO" id="GO:0000166">
    <property type="term" value="F:nucleotide binding"/>
    <property type="evidence" value="ECO:0007669"/>
    <property type="project" value="InterPro"/>
</dbReference>
<evidence type="ECO:0000313" key="4">
    <source>
        <dbReference type="EMBL" id="HIT73964.1"/>
    </source>
</evidence>
<dbReference type="InterPro" id="IPR055170">
    <property type="entry name" value="GFO_IDH_MocA-like_dom"/>
</dbReference>
<dbReference type="Proteomes" id="UP000886842">
    <property type="component" value="Unassembled WGS sequence"/>
</dbReference>
<feature type="domain" description="GFO/IDH/MocA-like oxidoreductase" evidence="3">
    <location>
        <begin position="131"/>
        <end position="263"/>
    </location>
</feature>
<dbReference type="InterPro" id="IPR000683">
    <property type="entry name" value="Gfo/Idh/MocA-like_OxRdtase_N"/>
</dbReference>
<dbReference type="GO" id="GO:0016491">
    <property type="term" value="F:oxidoreductase activity"/>
    <property type="evidence" value="ECO:0007669"/>
    <property type="project" value="UniProtKB-KW"/>
</dbReference>
<evidence type="ECO:0000313" key="5">
    <source>
        <dbReference type="Proteomes" id="UP000886842"/>
    </source>
</evidence>
<dbReference type="SUPFAM" id="SSF51735">
    <property type="entry name" value="NAD(P)-binding Rossmann-fold domains"/>
    <property type="match status" value="1"/>
</dbReference>
<evidence type="ECO:0000256" key="1">
    <source>
        <dbReference type="ARBA" id="ARBA00023002"/>
    </source>
</evidence>
<dbReference type="Gene3D" id="3.30.360.10">
    <property type="entry name" value="Dihydrodipicolinate Reductase, domain 2"/>
    <property type="match status" value="1"/>
</dbReference>
<name>A0A9D1GV52_9ACTN</name>
<dbReference type="EMBL" id="DVLP01000004">
    <property type="protein sequence ID" value="HIT73964.1"/>
    <property type="molecule type" value="Genomic_DNA"/>
</dbReference>
<gene>
    <name evidence="4" type="ORF">IAA98_00080</name>
</gene>
<comment type="caution">
    <text evidence="4">The sequence shown here is derived from an EMBL/GenBank/DDBJ whole genome shotgun (WGS) entry which is preliminary data.</text>
</comment>
<feature type="domain" description="Gfo/Idh/MocA-like oxidoreductase N-terminal" evidence="2">
    <location>
        <begin position="5"/>
        <end position="121"/>
    </location>
</feature>
<proteinExistence type="predicted"/>
<dbReference type="Gene3D" id="3.40.50.720">
    <property type="entry name" value="NAD(P)-binding Rossmann-like Domain"/>
    <property type="match status" value="1"/>
</dbReference>
<dbReference type="InterPro" id="IPR036291">
    <property type="entry name" value="NAD(P)-bd_dom_sf"/>
</dbReference>
<dbReference type="Pfam" id="PF01408">
    <property type="entry name" value="GFO_IDH_MocA"/>
    <property type="match status" value="1"/>
</dbReference>
<dbReference type="PANTHER" id="PTHR43818">
    <property type="entry name" value="BCDNA.GH03377"/>
    <property type="match status" value="1"/>
</dbReference>
<dbReference type="Pfam" id="PF22725">
    <property type="entry name" value="GFO_IDH_MocA_C3"/>
    <property type="match status" value="1"/>
</dbReference>
<dbReference type="SUPFAM" id="SSF55347">
    <property type="entry name" value="Glyceraldehyde-3-phosphate dehydrogenase-like, C-terminal domain"/>
    <property type="match status" value="1"/>
</dbReference>
<evidence type="ECO:0000259" key="2">
    <source>
        <dbReference type="Pfam" id="PF01408"/>
    </source>
</evidence>
<evidence type="ECO:0000259" key="3">
    <source>
        <dbReference type="Pfam" id="PF22725"/>
    </source>
</evidence>
<dbReference type="InterPro" id="IPR050463">
    <property type="entry name" value="Gfo/Idh/MocA_oxidrdct_glycsds"/>
</dbReference>
<sequence length="387" mass="40849">MATTVALLGTGGYGRIHLDRLAGLVDRGRVELVAVADPAGPSDLVPAGTPVHADLEALLGEHTPEVVIVSTPIHTHAPLAIRAMEAGADVYVEKPPAAGTGPFEQMREAAARAGRSCQVGFQSYGSLGLARVGELIAEGAIGSLQRFEARGMWLRTTGYYQRSPWAGRRRDGEVVVADGVTTNPLSHSVSAALHLAGLDRVDRIGRITTELYHAHPIEADDTSFIRVDPVAEDGVPVLAALTVCAPEHEVATVTAVGTEGRIVFHYTEDVVHLLGPDGEARSTEQTGRIDLFENLLDHRDDPTVELLSPLERSSGFTAVLQAILDAPEPRPLPDAAVEWVGEQEKSHPVLEGIGDWSRAALADGGGYAAAGAPWASTEAVTVHDLSA</sequence>
<dbReference type="AlphaFoldDB" id="A0A9D1GV52"/>
<protein>
    <submittedName>
        <fullName evidence="4">Gfo/Idh/MocA family oxidoreductase</fullName>
    </submittedName>
</protein>
<reference evidence="4" key="1">
    <citation type="submission" date="2020-10" db="EMBL/GenBank/DDBJ databases">
        <authorList>
            <person name="Gilroy R."/>
        </authorList>
    </citation>
    <scope>NUCLEOTIDE SEQUENCE</scope>
    <source>
        <strain evidence="4">ChiGjej1B1-24693</strain>
    </source>
</reference>